<dbReference type="eggNOG" id="ENOG5032A5B">
    <property type="taxonomic scope" value="Bacteria"/>
</dbReference>
<protein>
    <submittedName>
        <fullName evidence="1">Predicted protein</fullName>
    </submittedName>
</protein>
<evidence type="ECO:0000313" key="2">
    <source>
        <dbReference type="Proteomes" id="UP000003824"/>
    </source>
</evidence>
<dbReference type="EMBL" id="DS999641">
    <property type="protein sequence ID" value="EFE69402.2"/>
    <property type="molecule type" value="Genomic_DNA"/>
</dbReference>
<proteinExistence type="predicted"/>
<gene>
    <name evidence="1" type="ORF">SSFG_04644</name>
</gene>
<accession>D6A248</accession>
<dbReference type="AlphaFoldDB" id="D6A248"/>
<evidence type="ECO:0000313" key="1">
    <source>
        <dbReference type="EMBL" id="EFE69402.2"/>
    </source>
</evidence>
<reference evidence="2" key="1">
    <citation type="submission" date="2008-12" db="EMBL/GenBank/DDBJ databases">
        <title>Annotation of Streptomyces ghanaensis ATCC 14672.</title>
        <authorList>
            <consortium name="The Broad Institute Genome Sequencing Platform"/>
            <consortium name="Broad Institute Microbial Sequencing Center"/>
            <person name="Fischbach M."/>
            <person name="Ward D."/>
            <person name="Young S."/>
            <person name="Kodira C.D."/>
            <person name="Zeng Q."/>
            <person name="Koehrsen M."/>
            <person name="Godfrey P."/>
            <person name="Alvarado L."/>
            <person name="Berlin A.M."/>
            <person name="Borenstein D."/>
            <person name="Chen Z."/>
            <person name="Engels R."/>
            <person name="Freedman E."/>
            <person name="Gellesch M."/>
            <person name="Goldberg J."/>
            <person name="Griggs A."/>
            <person name="Gujja S."/>
            <person name="Heiman D.I."/>
            <person name="Hepburn T.A."/>
            <person name="Howarth C."/>
            <person name="Jen D."/>
            <person name="Larson L."/>
            <person name="Lewis B."/>
            <person name="Mehta T."/>
            <person name="Park D."/>
            <person name="Pearson M."/>
            <person name="Roberts A."/>
            <person name="Saif S."/>
            <person name="Shea T.D."/>
            <person name="Shenoy N."/>
            <person name="Sisk P."/>
            <person name="Stolte C."/>
            <person name="Sykes S.N."/>
            <person name="Walk T."/>
            <person name="White J."/>
            <person name="Yandava C."/>
            <person name="Straight P."/>
            <person name="Clardy J."/>
            <person name="Hung D."/>
            <person name="Kolter R."/>
            <person name="Mekalanos J."/>
            <person name="Walker S."/>
            <person name="Walsh C.T."/>
            <person name="Wieland B.L.C."/>
            <person name="Ilzarbe M."/>
            <person name="Galagan J."/>
            <person name="Nusbaum C."/>
            <person name="Birren B."/>
        </authorList>
    </citation>
    <scope>NUCLEOTIDE SEQUENCE [LARGE SCALE GENOMIC DNA]</scope>
    <source>
        <strain evidence="2">ATCC 14672 / DSM 40746 / JCM 4963 / KCTC 9882 / NRRL B-12104 / FH 1290</strain>
    </source>
</reference>
<dbReference type="Proteomes" id="UP000003824">
    <property type="component" value="Unassembled WGS sequence"/>
</dbReference>
<sequence>MCDSTAKCLFLHVNAIRRFTYQLPQRPPKFGGCQRPIRNGLCLHENGEVMRKYQKAAVVMAMLGSVGFLGAGVSHAGDKPSAKLDNEQTATCVQDNSVQSLVAVDDVNLALAILGLANAENTETNVVACGNALGVGGR</sequence>
<name>D6A248_STRV1</name>
<organism evidence="1 2">
    <name type="scientific">Streptomyces viridosporus (strain ATCC 14672 / DSM 40746 / JCM 4963 / KCTC 9882 / NRRL B-12104 / FH 1290)</name>
    <name type="common">Streptomyces ghanaensis</name>
    <dbReference type="NCBI Taxonomy" id="566461"/>
    <lineage>
        <taxon>Bacteria</taxon>
        <taxon>Bacillati</taxon>
        <taxon>Actinomycetota</taxon>
        <taxon>Actinomycetes</taxon>
        <taxon>Kitasatosporales</taxon>
        <taxon>Streptomycetaceae</taxon>
        <taxon>Streptomyces</taxon>
    </lineage>
</organism>